<dbReference type="AlphaFoldDB" id="A0A0V1C0A5"/>
<feature type="domain" description="BRCT" evidence="6">
    <location>
        <begin position="270"/>
        <end position="373"/>
    </location>
</feature>
<dbReference type="GO" id="GO:0000724">
    <property type="term" value="P:double-strand break repair via homologous recombination"/>
    <property type="evidence" value="ECO:0007669"/>
    <property type="project" value="TreeGrafter"/>
</dbReference>
<dbReference type="InterPro" id="IPR001357">
    <property type="entry name" value="BRCT_dom"/>
</dbReference>
<evidence type="ECO:0000256" key="1">
    <source>
        <dbReference type="ARBA" id="ARBA00004123"/>
    </source>
</evidence>
<dbReference type="STRING" id="6334.A0A0V1C0A5"/>
<dbReference type="PROSITE" id="PS50172">
    <property type="entry name" value="BRCT"/>
    <property type="match status" value="2"/>
</dbReference>
<dbReference type="SMART" id="SM00292">
    <property type="entry name" value="BRCT"/>
    <property type="match status" value="2"/>
</dbReference>
<evidence type="ECO:0000256" key="5">
    <source>
        <dbReference type="ARBA" id="ARBA00023242"/>
    </source>
</evidence>
<keyword evidence="4" id="KW-0234">DNA repair</keyword>
<feature type="domain" description="BRCT" evidence="6">
    <location>
        <begin position="155"/>
        <end position="228"/>
    </location>
</feature>
<protein>
    <submittedName>
        <fullName evidence="7">Breast cancer type 1 susceptibility-like protein</fullName>
    </submittedName>
</protein>
<evidence type="ECO:0000259" key="6">
    <source>
        <dbReference type="PROSITE" id="PS50172"/>
    </source>
</evidence>
<dbReference type="PANTHER" id="PTHR13763:SF0">
    <property type="entry name" value="BREAST CANCER TYPE 1 SUSCEPTIBILITY PROTEIN"/>
    <property type="match status" value="1"/>
</dbReference>
<dbReference type="GO" id="GO:0004842">
    <property type="term" value="F:ubiquitin-protein transferase activity"/>
    <property type="evidence" value="ECO:0007669"/>
    <property type="project" value="TreeGrafter"/>
</dbReference>
<evidence type="ECO:0000256" key="3">
    <source>
        <dbReference type="ARBA" id="ARBA00022763"/>
    </source>
</evidence>
<comment type="caution">
    <text evidence="7">The sequence shown here is derived from an EMBL/GenBank/DDBJ whole genome shotgun (WGS) entry which is preliminary data.</text>
</comment>
<dbReference type="Proteomes" id="UP000054776">
    <property type="component" value="Unassembled WGS sequence"/>
</dbReference>
<dbReference type="SUPFAM" id="SSF52113">
    <property type="entry name" value="BRCT domain"/>
    <property type="match status" value="2"/>
</dbReference>
<evidence type="ECO:0000256" key="2">
    <source>
        <dbReference type="ARBA" id="ARBA00022737"/>
    </source>
</evidence>
<name>A0A0V1C0A5_TRISP</name>
<organism evidence="7 8">
    <name type="scientific">Trichinella spiralis</name>
    <name type="common">Trichina worm</name>
    <dbReference type="NCBI Taxonomy" id="6334"/>
    <lineage>
        <taxon>Eukaryota</taxon>
        <taxon>Metazoa</taxon>
        <taxon>Ecdysozoa</taxon>
        <taxon>Nematoda</taxon>
        <taxon>Enoplea</taxon>
        <taxon>Dorylaimia</taxon>
        <taxon>Trichinellida</taxon>
        <taxon>Trichinellidae</taxon>
        <taxon>Trichinella</taxon>
    </lineage>
</organism>
<dbReference type="GO" id="GO:0045944">
    <property type="term" value="P:positive regulation of transcription by RNA polymerase II"/>
    <property type="evidence" value="ECO:0007669"/>
    <property type="project" value="TreeGrafter"/>
</dbReference>
<dbReference type="OrthoDB" id="2384350at2759"/>
<dbReference type="EMBL" id="JYDH01000003">
    <property type="protein sequence ID" value="KRY42757.1"/>
    <property type="molecule type" value="Genomic_DNA"/>
</dbReference>
<dbReference type="GO" id="GO:0070531">
    <property type="term" value="C:BRCA1-A complex"/>
    <property type="evidence" value="ECO:0007669"/>
    <property type="project" value="TreeGrafter"/>
</dbReference>
<dbReference type="InParanoid" id="A0A0V1C0A5"/>
<gene>
    <name evidence="7" type="primary">Brca1</name>
    <name evidence="7" type="ORF">T01_2012</name>
</gene>
<dbReference type="InterPro" id="IPR036420">
    <property type="entry name" value="BRCT_dom_sf"/>
</dbReference>
<dbReference type="GO" id="GO:0031436">
    <property type="term" value="C:BRCA1-BARD1 complex"/>
    <property type="evidence" value="ECO:0007669"/>
    <property type="project" value="TreeGrafter"/>
</dbReference>
<comment type="subcellular location">
    <subcellularLocation>
        <location evidence="1">Nucleus</location>
    </subcellularLocation>
</comment>
<evidence type="ECO:0000313" key="7">
    <source>
        <dbReference type="EMBL" id="KRY42757.1"/>
    </source>
</evidence>
<dbReference type="PANTHER" id="PTHR13763">
    <property type="entry name" value="BREAST CANCER TYPE 1 SUSCEPTIBILITY PROTEIN BRCA1"/>
    <property type="match status" value="1"/>
</dbReference>
<reference evidence="7 8" key="1">
    <citation type="submission" date="2015-01" db="EMBL/GenBank/DDBJ databases">
        <title>Evolution of Trichinella species and genotypes.</title>
        <authorList>
            <person name="Korhonen P.K."/>
            <person name="Edoardo P."/>
            <person name="Giuseppe L.R."/>
            <person name="Gasser R.B."/>
        </authorList>
    </citation>
    <scope>NUCLEOTIDE SEQUENCE [LARGE SCALE GENOMIC DNA]</scope>
    <source>
        <strain evidence="7">ISS3</strain>
    </source>
</reference>
<proteinExistence type="predicted"/>
<sequence length="396" mass="45549">MLYKYEKPGGFSIFLFTLSSHSCNVDCVDCHDYCSIEKVSVLNSPPALQRKLKSADYLLFFYHYKFNKFIEVKQAWLGMSRISQIFSSHRTYNSHSITINSLETSYNAYSSLLSTSTESGNSTVKSSTSLLSIPAEEKIVICASRIYNEETIKYLRRFCYMYNADFSPEWTDSVTHLIVGCEAKSDRLCRKTLKLLQALIAEKWVLSEFWIVQSVNKGKLLPPENFEITNVLNSEVEENFSHMSTICRNVNNNIIYEVAGKVSCRSYRVNRSPPFNDLHFFCCGPFTDISKAAICNLVTTGGGIVHKNINDLLRKKATCQNCFIIASCRNINFGILNKFTEIYIRYRIVTLDVSYIYRCIARYKLLSIKPYLLMNRRDKNYTEENKMKMLDCTLAG</sequence>
<keyword evidence="2" id="KW-0677">Repeat</keyword>
<evidence type="ECO:0000313" key="8">
    <source>
        <dbReference type="Proteomes" id="UP000054776"/>
    </source>
</evidence>
<dbReference type="Pfam" id="PF00533">
    <property type="entry name" value="BRCT"/>
    <property type="match status" value="1"/>
</dbReference>
<dbReference type="InterPro" id="IPR031099">
    <property type="entry name" value="BRCA1-associated"/>
</dbReference>
<keyword evidence="8" id="KW-1185">Reference proteome</keyword>
<keyword evidence="3" id="KW-0227">DNA damage</keyword>
<evidence type="ECO:0000256" key="4">
    <source>
        <dbReference type="ARBA" id="ARBA00023204"/>
    </source>
</evidence>
<keyword evidence="5" id="KW-0539">Nucleus</keyword>
<accession>A0A0V1C0A5</accession>
<dbReference type="Pfam" id="PF16589">
    <property type="entry name" value="BRCT_2"/>
    <property type="match status" value="1"/>
</dbReference>
<dbReference type="Gene3D" id="3.40.50.10190">
    <property type="entry name" value="BRCT domain"/>
    <property type="match status" value="2"/>
</dbReference>